<dbReference type="AlphaFoldDB" id="A0A222FNM9"/>
<name>A0A222FNM9_9GAMM</name>
<dbReference type="InterPro" id="IPR051531">
    <property type="entry name" value="N-acetyltransferase"/>
</dbReference>
<keyword evidence="3" id="KW-1185">Reference proteome</keyword>
<dbReference type="Proteomes" id="UP000202440">
    <property type="component" value="Chromosome"/>
</dbReference>
<dbReference type="InterPro" id="IPR000182">
    <property type="entry name" value="GNAT_dom"/>
</dbReference>
<gene>
    <name evidence="2" type="ORF">CHH28_17490</name>
</gene>
<evidence type="ECO:0000313" key="3">
    <source>
        <dbReference type="Proteomes" id="UP000202440"/>
    </source>
</evidence>
<dbReference type="SUPFAM" id="SSF55729">
    <property type="entry name" value="Acyl-CoA N-acyltransferases (Nat)"/>
    <property type="match status" value="1"/>
</dbReference>
<dbReference type="PANTHER" id="PTHR43792">
    <property type="entry name" value="GNAT FAMILY, PUTATIVE (AFU_ORTHOLOGUE AFUA_3G00765)-RELATED-RELATED"/>
    <property type="match status" value="1"/>
</dbReference>
<protein>
    <submittedName>
        <fullName evidence="2">GNAT family N-acetyltransferase</fullName>
    </submittedName>
</protein>
<organism evidence="2 3">
    <name type="scientific">Bacterioplanes sanyensis</name>
    <dbReference type="NCBI Taxonomy" id="1249553"/>
    <lineage>
        <taxon>Bacteria</taxon>
        <taxon>Pseudomonadati</taxon>
        <taxon>Pseudomonadota</taxon>
        <taxon>Gammaproteobacteria</taxon>
        <taxon>Oceanospirillales</taxon>
        <taxon>Oceanospirillaceae</taxon>
        <taxon>Bacterioplanes</taxon>
    </lineage>
</organism>
<dbReference type="KEGG" id="bsan:CHH28_17490"/>
<reference evidence="2 3" key="1">
    <citation type="submission" date="2017-07" db="EMBL/GenBank/DDBJ databases">
        <title>Annotated genome sequence of Bacterioplanes sanyensis isolated from Red Sea.</title>
        <authorList>
            <person name="Rehman Z.U."/>
        </authorList>
    </citation>
    <scope>NUCLEOTIDE SEQUENCE [LARGE SCALE GENOMIC DNA]</scope>
    <source>
        <strain evidence="2 3">NV9</strain>
    </source>
</reference>
<evidence type="ECO:0000259" key="1">
    <source>
        <dbReference type="PROSITE" id="PS51186"/>
    </source>
</evidence>
<dbReference type="PROSITE" id="PS51186">
    <property type="entry name" value="GNAT"/>
    <property type="match status" value="1"/>
</dbReference>
<proteinExistence type="predicted"/>
<dbReference type="InterPro" id="IPR016181">
    <property type="entry name" value="Acyl_CoA_acyltransferase"/>
</dbReference>
<keyword evidence="2" id="KW-0808">Transferase</keyword>
<sequence>MLDGSVCDSCACNDRIFIRLACKKHRCGVHQYTHLEALYSLGMILHKTVEDCMSEFCLTTERLILRDMRLSDEDDFVSLSQRSDYQTYYDEQDCRAENYRYLTQLFVQQIGEKPRMSYQLATIDKHSKRFIGIACIRMEAHARAAIGFGLNPDWQGKGLMYESMQALMSHAETQWGVQQFYAYTLKQNSAAMKLCQRLGLNVCTDYLNVRYFKGQEWHEVMLERA</sequence>
<evidence type="ECO:0000313" key="2">
    <source>
        <dbReference type="EMBL" id="ASP40359.1"/>
    </source>
</evidence>
<dbReference type="Gene3D" id="3.40.630.30">
    <property type="match status" value="1"/>
</dbReference>
<dbReference type="EMBL" id="CP022530">
    <property type="protein sequence ID" value="ASP40359.1"/>
    <property type="molecule type" value="Genomic_DNA"/>
</dbReference>
<accession>A0A222FNM9</accession>
<dbReference type="GO" id="GO:0016747">
    <property type="term" value="F:acyltransferase activity, transferring groups other than amino-acyl groups"/>
    <property type="evidence" value="ECO:0007669"/>
    <property type="project" value="InterPro"/>
</dbReference>
<dbReference type="Pfam" id="PF13302">
    <property type="entry name" value="Acetyltransf_3"/>
    <property type="match status" value="1"/>
</dbReference>
<feature type="domain" description="N-acetyltransferase" evidence="1">
    <location>
        <begin position="63"/>
        <end position="225"/>
    </location>
</feature>